<dbReference type="InterPro" id="IPR045055">
    <property type="entry name" value="DNA2/NAM7-like"/>
</dbReference>
<feature type="compositionally biased region" description="Low complexity" evidence="1">
    <location>
        <begin position="310"/>
        <end position="326"/>
    </location>
</feature>
<protein>
    <recommendedName>
        <fullName evidence="2">DNA2/NAM7 helicase helicase domain-containing protein</fullName>
    </recommendedName>
</protein>
<feature type="region of interest" description="Disordered" evidence="1">
    <location>
        <begin position="1278"/>
        <end position="1306"/>
    </location>
</feature>
<evidence type="ECO:0000259" key="2">
    <source>
        <dbReference type="Pfam" id="PF13086"/>
    </source>
</evidence>
<sequence>MRETKEERIDQEKWLQNTDVIPIDGPVPEEFVFDSDISIHASIPNSLRETIDDAEKEDRTHPTAATHHNHNCVVAVENNKHIDAVQSGPSPTSSISDYESTTTTITTSINVNYSSEIVVKQQQQPKTPFLTNGPAMVAAEASSSMKPAASASAAGVVVANRESRKDPTSDLSSAEDEKEEIRDVAASCQKKVLAARKSRSMSPLRSPSREPSKSRLGSDSSSKGSSNARKDKFREEKRSRDPICGGSRRKDSEHETDTDTVTVTDTDTDTDTQLEASIRLPLMVPSKKRHSTEAFPTHPENSPKRRHLSDSSASSSNGSSLEPSISPHGGKTRPLKPSSSSSTRSTTNSYRSPSPEFPSQKRRYSVTVRPLPTSAEEAKKLIDQEKLDRMLEKKKKDGPMDARLVKPNHRPPLPPPPLVQPRSVQLNATRKAVTNKVPGMLPKVPKKIPSPLRDSGKGSRPPPPPLSIQKQARPPSPPKDSTMGSRPPPLSIHKQASQYTASVPPTPVAAVVKPPPVSKVSLTPIQVEPLLDQQEPVDMELEECDSILAVPHNPKQTTTQSTSASAFTSTFRPIEQSSLNPVSPSTMLRPQAVHLPSLDAPTSPTMTTRPSWSAPGCSGHTVPELPAHLMRNLAFSPVNVPPVSPPAKIPMPPTQSPLPLSPSRLAFHNPSFPPPPLLSPPQQQQAIPSIQLGRSYPIPPSASAGRRQVDSALPLSPASPPPFGTNTSGYSSRNFSASVPTHPFTPPMQTNQVPFGSNSLATSPNLISLTLPLSMTVDRRGHAGESTLIPGPYGRPVPEIDGRLPIDGRDDHLGCPFPNSYTPLLPIASTSGTTNRSPITSSVQSNARVIEIVKQGMQRGCVVLGAVSPRSDGSGSTNSNSRPAQPGYNIGKLHHRVFGRLLDKMVLPTMNDAQRGLFTWKADDVQLPMFPQSTEDYMDTMLSFTHKKIMQELQPKLASFSLRELDDPSQQGEILVKDDDKRMGLALEEKSKFIKVKVRSFSPHFRNFSYFDLVVVKIPAQPSIQCGLGSSEPSYIFASVCSAADKVEVPRYTGRKDLTDAYEIILLIDDSNKALFVAARKIFIVAISNLQYYHGQMKGLFNLDHHPLAPALTTLEEVWMSDPDYRTIDQMSDKHNALQPLMGGLNSEQKDAFFTAAHAVLHDPRPRVSVIRGAPGTGKMRVTVSILKALTMCSASTRILLVVPSEADVKNTVERICSAWRRQYSEDAPKGLLYILQNGGPPNDTPMVPPRSLSSKIKAISDPGRDRIMTLIGQQKDQLRSAKDETAKKRHQKQLDNLQDELAKPGRTKRSLQSCYDDILKDLNILVTSPRSIYDKANELNLFYDRNLATFDCVIFYHAGRLCELDGLLALTRGPIRKAVFVGDHMEIPTDVTSEHAVAELPSGPLGSSFLTRVQRAYNLTTNMCSLERQYVLPRDILAYPNMQFYEDLLKPDRNADDAVRSSPFFQYRFVALPEDWINPNTPEAFVPDRDDDFRRIADLMAEIVKSDNTKTPTKKRYAILVRIEEDCRRFREVRRLQTLQKDGKNVDVDISTVVGFRGRTRPIVLFYAGCDGLTAESELETRRICMALMSATESLFVAGHPTSLKRNRAWADLIKNANERKDVRVALYENKKASDFVREKLLRDEPGRGFQRRY</sequence>
<dbReference type="GO" id="GO:0001147">
    <property type="term" value="F:transcription termination site sequence-specific DNA binding"/>
    <property type="evidence" value="ECO:0007669"/>
    <property type="project" value="TreeGrafter"/>
</dbReference>
<dbReference type="SUPFAM" id="SSF52540">
    <property type="entry name" value="P-loop containing nucleoside triphosphate hydrolases"/>
    <property type="match status" value="1"/>
</dbReference>
<feature type="region of interest" description="Disordered" evidence="1">
    <location>
        <begin position="596"/>
        <end position="617"/>
    </location>
</feature>
<feature type="compositionally biased region" description="Pro residues" evidence="1">
    <location>
        <begin position="410"/>
        <end position="419"/>
    </location>
</feature>
<feature type="compositionally biased region" description="Pro residues" evidence="1">
    <location>
        <begin position="646"/>
        <end position="660"/>
    </location>
</feature>
<dbReference type="GO" id="GO:0006369">
    <property type="term" value="P:termination of RNA polymerase II transcription"/>
    <property type="evidence" value="ECO:0007669"/>
    <property type="project" value="TreeGrafter"/>
</dbReference>
<name>A0A1W0WRX2_HYPEX</name>
<proteinExistence type="predicted"/>
<feature type="compositionally biased region" description="Polar residues" evidence="1">
    <location>
        <begin position="600"/>
        <end position="611"/>
    </location>
</feature>
<feature type="compositionally biased region" description="Polar residues" evidence="1">
    <location>
        <begin position="724"/>
        <end position="739"/>
    </location>
</feature>
<dbReference type="GO" id="GO:0016604">
    <property type="term" value="C:nuclear body"/>
    <property type="evidence" value="ECO:0007669"/>
    <property type="project" value="TreeGrafter"/>
</dbReference>
<dbReference type="GO" id="GO:0004386">
    <property type="term" value="F:helicase activity"/>
    <property type="evidence" value="ECO:0007669"/>
    <property type="project" value="InterPro"/>
</dbReference>
<feature type="compositionally biased region" description="Basic and acidic residues" evidence="1">
    <location>
        <begin position="376"/>
        <end position="404"/>
    </location>
</feature>
<dbReference type="OrthoDB" id="10247717at2759"/>
<feature type="compositionally biased region" description="Polar residues" evidence="1">
    <location>
        <begin position="871"/>
        <end position="883"/>
    </location>
</feature>
<feature type="region of interest" description="Disordered" evidence="1">
    <location>
        <begin position="868"/>
        <end position="888"/>
    </location>
</feature>
<feature type="region of interest" description="Disordered" evidence="1">
    <location>
        <begin position="646"/>
        <end position="757"/>
    </location>
</feature>
<evidence type="ECO:0000313" key="4">
    <source>
        <dbReference type="Proteomes" id="UP000192578"/>
    </source>
</evidence>
<dbReference type="EMBL" id="MTYJ01000054">
    <property type="protein sequence ID" value="OQV17946.1"/>
    <property type="molecule type" value="Genomic_DNA"/>
</dbReference>
<accession>A0A1W0WRX2</accession>
<dbReference type="Pfam" id="PF13086">
    <property type="entry name" value="AAA_11"/>
    <property type="match status" value="1"/>
</dbReference>
<feature type="compositionally biased region" description="Basic and acidic residues" evidence="1">
    <location>
        <begin position="248"/>
        <end position="257"/>
    </location>
</feature>
<dbReference type="Gene3D" id="3.40.50.300">
    <property type="entry name" value="P-loop containing nucleotide triphosphate hydrolases"/>
    <property type="match status" value="2"/>
</dbReference>
<organism evidence="3 4">
    <name type="scientific">Hypsibius exemplaris</name>
    <name type="common">Freshwater tardigrade</name>
    <dbReference type="NCBI Taxonomy" id="2072580"/>
    <lineage>
        <taxon>Eukaryota</taxon>
        <taxon>Metazoa</taxon>
        <taxon>Ecdysozoa</taxon>
        <taxon>Tardigrada</taxon>
        <taxon>Eutardigrada</taxon>
        <taxon>Parachela</taxon>
        <taxon>Hypsibioidea</taxon>
        <taxon>Hypsibiidae</taxon>
        <taxon>Hypsibius</taxon>
    </lineage>
</organism>
<feature type="compositionally biased region" description="Polar residues" evidence="1">
    <location>
        <begin position="747"/>
        <end position="757"/>
    </location>
</feature>
<keyword evidence="4" id="KW-1185">Reference proteome</keyword>
<feature type="compositionally biased region" description="Low complexity" evidence="1">
    <location>
        <begin position="214"/>
        <end position="226"/>
    </location>
</feature>
<dbReference type="InterPro" id="IPR041677">
    <property type="entry name" value="DNA2/NAM7_AAA_11"/>
</dbReference>
<gene>
    <name evidence="3" type="ORF">BV898_07889</name>
</gene>
<feature type="compositionally biased region" description="Basic and acidic residues" evidence="1">
    <location>
        <begin position="1278"/>
        <end position="1287"/>
    </location>
</feature>
<feature type="compositionally biased region" description="Low complexity" evidence="1">
    <location>
        <begin position="680"/>
        <end position="692"/>
    </location>
</feature>
<dbReference type="Proteomes" id="UP000192578">
    <property type="component" value="Unassembled WGS sequence"/>
</dbReference>
<comment type="caution">
    <text evidence="3">The sequence shown here is derived from an EMBL/GenBank/DDBJ whole genome shotgun (WGS) entry which is preliminary data.</text>
</comment>
<evidence type="ECO:0000313" key="3">
    <source>
        <dbReference type="EMBL" id="OQV17946.1"/>
    </source>
</evidence>
<dbReference type="PANTHER" id="PTHR10887">
    <property type="entry name" value="DNA2/NAM7 HELICASE FAMILY"/>
    <property type="match status" value="1"/>
</dbReference>
<dbReference type="PANTHER" id="PTHR10887:SF495">
    <property type="entry name" value="HELICASE SENATAXIN ISOFORM X1-RELATED"/>
    <property type="match status" value="1"/>
</dbReference>
<reference evidence="4" key="1">
    <citation type="submission" date="2017-01" db="EMBL/GenBank/DDBJ databases">
        <title>Comparative genomics of anhydrobiosis in the tardigrade Hypsibius dujardini.</title>
        <authorList>
            <person name="Yoshida Y."/>
            <person name="Koutsovoulos G."/>
            <person name="Laetsch D."/>
            <person name="Stevens L."/>
            <person name="Kumar S."/>
            <person name="Horikawa D."/>
            <person name="Ishino K."/>
            <person name="Komine S."/>
            <person name="Tomita M."/>
            <person name="Blaxter M."/>
            <person name="Arakawa K."/>
        </authorList>
    </citation>
    <scope>NUCLEOTIDE SEQUENCE [LARGE SCALE GENOMIC DNA]</scope>
    <source>
        <strain evidence="4">Z151</strain>
    </source>
</reference>
<dbReference type="InterPro" id="IPR027417">
    <property type="entry name" value="P-loop_NTPase"/>
</dbReference>
<feature type="compositionally biased region" description="Basic and acidic residues" evidence="1">
    <location>
        <begin position="228"/>
        <end position="241"/>
    </location>
</feature>
<feature type="compositionally biased region" description="Low complexity" evidence="1">
    <location>
        <begin position="335"/>
        <end position="354"/>
    </location>
</feature>
<feature type="domain" description="DNA2/NAM7 helicase helicase" evidence="2">
    <location>
        <begin position="1145"/>
        <end position="1390"/>
    </location>
</feature>
<evidence type="ECO:0000256" key="1">
    <source>
        <dbReference type="SAM" id="MobiDB-lite"/>
    </source>
</evidence>
<feature type="region of interest" description="Disordered" evidence="1">
    <location>
        <begin position="156"/>
        <end position="502"/>
    </location>
</feature>